<dbReference type="SUPFAM" id="SSF48452">
    <property type="entry name" value="TPR-like"/>
    <property type="match status" value="1"/>
</dbReference>
<dbReference type="FunFam" id="3.90.190.10:FF:000024">
    <property type="entry name" value="probable tyrosine-protein phosphatase At1g05000"/>
    <property type="match status" value="1"/>
</dbReference>
<evidence type="ECO:0000256" key="7">
    <source>
        <dbReference type="ARBA" id="ARBA00022801"/>
    </source>
</evidence>
<evidence type="ECO:0000256" key="6">
    <source>
        <dbReference type="ARBA" id="ARBA00022490"/>
    </source>
</evidence>
<feature type="region of interest" description="Disordered" evidence="16">
    <location>
        <begin position="542"/>
        <end position="581"/>
    </location>
</feature>
<comment type="subcellular location">
    <subcellularLocation>
        <location evidence="2">Cytoplasm</location>
    </subcellularLocation>
    <subcellularLocation>
        <location evidence="1">Endoplasmic reticulum</location>
    </subcellularLocation>
</comment>
<organism evidence="18 19">
    <name type="scientific">Bifiguratus adelaidae</name>
    <dbReference type="NCBI Taxonomy" id="1938954"/>
    <lineage>
        <taxon>Eukaryota</taxon>
        <taxon>Fungi</taxon>
        <taxon>Fungi incertae sedis</taxon>
        <taxon>Mucoromycota</taxon>
        <taxon>Mucoromycotina</taxon>
        <taxon>Endogonomycetes</taxon>
        <taxon>Endogonales</taxon>
        <taxon>Endogonales incertae sedis</taxon>
        <taxon>Bifiguratus</taxon>
    </lineage>
</organism>
<dbReference type="GO" id="GO:0005783">
    <property type="term" value="C:endoplasmic reticulum"/>
    <property type="evidence" value="ECO:0007669"/>
    <property type="project" value="UniProtKB-SubCell"/>
</dbReference>
<evidence type="ECO:0000256" key="15">
    <source>
        <dbReference type="ARBA" id="ARBA00048424"/>
    </source>
</evidence>
<keyword evidence="6" id="KW-0963">Cytoplasm</keyword>
<dbReference type="GO" id="GO:0008312">
    <property type="term" value="F:7S RNA binding"/>
    <property type="evidence" value="ECO:0007669"/>
    <property type="project" value="InterPro"/>
</dbReference>
<evidence type="ECO:0000256" key="8">
    <source>
        <dbReference type="ARBA" id="ARBA00022824"/>
    </source>
</evidence>
<evidence type="ECO:0000256" key="11">
    <source>
        <dbReference type="ARBA" id="ARBA00044949"/>
    </source>
</evidence>
<dbReference type="InterPro" id="IPR004861">
    <property type="entry name" value="Siw14-like"/>
</dbReference>
<dbReference type="GO" id="GO:0008486">
    <property type="term" value="F:diphosphoinositol-polyphosphate diphosphatase activity"/>
    <property type="evidence" value="ECO:0007669"/>
    <property type="project" value="UniProtKB-EC"/>
</dbReference>
<dbReference type="GO" id="GO:0043022">
    <property type="term" value="F:ribosome binding"/>
    <property type="evidence" value="ECO:0007669"/>
    <property type="project" value="TreeGrafter"/>
</dbReference>
<protein>
    <recommendedName>
        <fullName evidence="5">Signal recognition particle subunit SRP72</fullName>
        <ecNumber evidence="4">3.6.1.52</ecNumber>
    </recommendedName>
</protein>
<comment type="catalytic activity">
    <reaction evidence="13">
        <text>3,5-bis(diphospho)-1D-myo-inositol 1,2,4,6-tetrakisphosphate + H2O = 3-diphospho-1D-myo-inositol 1,2,4,5,6-pentakisphosphate + phosphate + 2 H(+)</text>
        <dbReference type="Rhea" id="RHEA:56312"/>
        <dbReference type="ChEBI" id="CHEBI:15377"/>
        <dbReference type="ChEBI" id="CHEBI:15378"/>
        <dbReference type="ChEBI" id="CHEBI:43474"/>
        <dbReference type="ChEBI" id="CHEBI:140372"/>
        <dbReference type="ChEBI" id="CHEBI:140374"/>
        <dbReference type="EC" id="3.6.1.52"/>
    </reaction>
    <physiologicalReaction direction="left-to-right" evidence="13">
        <dbReference type="Rhea" id="RHEA:56313"/>
    </physiologicalReaction>
</comment>
<evidence type="ECO:0000256" key="10">
    <source>
        <dbReference type="ARBA" id="ARBA00023274"/>
    </source>
</evidence>
<evidence type="ECO:0000313" key="18">
    <source>
        <dbReference type="EMBL" id="OZJ01672.1"/>
    </source>
</evidence>
<keyword evidence="10" id="KW-0687">Ribonucleoprotein</keyword>
<evidence type="ECO:0000259" key="17">
    <source>
        <dbReference type="PROSITE" id="PS50054"/>
    </source>
</evidence>
<accession>A0A261XTJ0</accession>
<dbReference type="InterPro" id="IPR020422">
    <property type="entry name" value="TYR_PHOSPHATASE_DUAL_dom"/>
</dbReference>
<dbReference type="InterPro" id="IPR026270">
    <property type="entry name" value="SRP72"/>
</dbReference>
<feature type="region of interest" description="Disordered" evidence="16">
    <location>
        <begin position="337"/>
        <end position="434"/>
    </location>
</feature>
<keyword evidence="9" id="KW-0733">Signal recognition particle</keyword>
<dbReference type="InterPro" id="IPR016130">
    <property type="entry name" value="Tyr_Pase_AS"/>
</dbReference>
<feature type="compositionally biased region" description="Basic residues" evidence="16">
    <location>
        <begin position="386"/>
        <end position="396"/>
    </location>
</feature>
<keyword evidence="7" id="KW-0378">Hydrolase</keyword>
<feature type="compositionally biased region" description="Low complexity" evidence="16">
    <location>
        <begin position="603"/>
        <end position="622"/>
    </location>
</feature>
<dbReference type="AlphaFoldDB" id="A0A261XTJ0"/>
<keyword evidence="19" id="KW-1185">Reference proteome</keyword>
<gene>
    <name evidence="18" type="ORF">BZG36_05429</name>
</gene>
<evidence type="ECO:0000256" key="14">
    <source>
        <dbReference type="ARBA" id="ARBA00047927"/>
    </source>
</evidence>
<dbReference type="GO" id="GO:0006614">
    <property type="term" value="P:SRP-dependent cotranslational protein targeting to membrane"/>
    <property type="evidence" value="ECO:0007669"/>
    <property type="project" value="InterPro"/>
</dbReference>
<evidence type="ECO:0000256" key="13">
    <source>
        <dbReference type="ARBA" id="ARBA00047562"/>
    </source>
</evidence>
<dbReference type="PANTHER" id="PTHR14094">
    <property type="entry name" value="SIGNAL RECOGNITION PARTICLE 72"/>
    <property type="match status" value="1"/>
</dbReference>
<evidence type="ECO:0000313" key="19">
    <source>
        <dbReference type="Proteomes" id="UP000242875"/>
    </source>
</evidence>
<comment type="similarity">
    <text evidence="3">Belongs to the SRP72 family.</text>
</comment>
<dbReference type="PRINTS" id="PR01911">
    <property type="entry name" value="PFDSPHPHTASE"/>
</dbReference>
<comment type="catalytic activity">
    <reaction evidence="12">
        <text>5-diphospho-1D-myo-inositol 1,2,3,4,6-pentakisphosphate + H2O = 1D-myo-inositol hexakisphosphate + phosphate + H(+)</text>
        <dbReference type="Rhea" id="RHEA:22384"/>
        <dbReference type="ChEBI" id="CHEBI:15377"/>
        <dbReference type="ChEBI" id="CHEBI:15378"/>
        <dbReference type="ChEBI" id="CHEBI:43474"/>
        <dbReference type="ChEBI" id="CHEBI:58130"/>
        <dbReference type="ChEBI" id="CHEBI:58628"/>
        <dbReference type="EC" id="3.6.1.52"/>
    </reaction>
    <physiologicalReaction direction="left-to-right" evidence="12">
        <dbReference type="Rhea" id="RHEA:22385"/>
    </physiologicalReaction>
</comment>
<dbReference type="Proteomes" id="UP000242875">
    <property type="component" value="Unassembled WGS sequence"/>
</dbReference>
<dbReference type="InterPro" id="IPR020428">
    <property type="entry name" value="PFA-DSPs"/>
</dbReference>
<evidence type="ECO:0000256" key="9">
    <source>
        <dbReference type="ARBA" id="ARBA00023135"/>
    </source>
</evidence>
<evidence type="ECO:0000256" key="1">
    <source>
        <dbReference type="ARBA" id="ARBA00004240"/>
    </source>
</evidence>
<dbReference type="PROSITE" id="PS00383">
    <property type="entry name" value="TYR_PHOSPHATASE_1"/>
    <property type="match status" value="1"/>
</dbReference>
<reference evidence="18 19" key="1">
    <citation type="journal article" date="2017" name="Mycologia">
        <title>Bifiguratus adelaidae, gen. et sp. nov., a new member of Mucoromycotina in endophytic and soil-dwelling habitats.</title>
        <authorList>
            <person name="Torres-Cruz T.J."/>
            <person name="Billingsley Tobias T.L."/>
            <person name="Almatruk M."/>
            <person name="Hesse C."/>
            <person name="Kuske C.R."/>
            <person name="Desiro A."/>
            <person name="Benucci G.M."/>
            <person name="Bonito G."/>
            <person name="Stajich J.E."/>
            <person name="Dunlap C."/>
            <person name="Arnold A.E."/>
            <person name="Porras-Alfaro A."/>
        </authorList>
    </citation>
    <scope>NUCLEOTIDE SEQUENCE [LARGE SCALE GENOMIC DNA]</scope>
    <source>
        <strain evidence="18 19">AZ0501</strain>
    </source>
</reference>
<feature type="compositionally biased region" description="Polar residues" evidence="16">
    <location>
        <begin position="403"/>
        <end position="416"/>
    </location>
</feature>
<dbReference type="PROSITE" id="PS50054">
    <property type="entry name" value="TYR_PHOSPHATASE_DUAL"/>
    <property type="match status" value="1"/>
</dbReference>
<name>A0A261XTJ0_9FUNG</name>
<comment type="catalytic activity">
    <reaction evidence="15">
        <text>6-diphospho-1D-myo-inositol pentakisphosphate + H2O = 1D-myo-inositol hexakisphosphate + phosphate + H(+)</text>
        <dbReference type="Rhea" id="RHEA:79703"/>
        <dbReference type="ChEBI" id="CHEBI:15377"/>
        <dbReference type="ChEBI" id="CHEBI:15378"/>
        <dbReference type="ChEBI" id="CHEBI:43474"/>
        <dbReference type="ChEBI" id="CHEBI:58130"/>
        <dbReference type="ChEBI" id="CHEBI:230534"/>
        <dbReference type="EC" id="3.6.1.52"/>
    </reaction>
    <physiologicalReaction direction="left-to-right" evidence="15">
        <dbReference type="Rhea" id="RHEA:79704"/>
    </physiologicalReaction>
</comment>
<dbReference type="EC" id="3.6.1.52" evidence="4"/>
<feature type="compositionally biased region" description="Basic and acidic residues" evidence="16">
    <location>
        <begin position="418"/>
        <end position="430"/>
    </location>
</feature>
<dbReference type="SUPFAM" id="SSF52799">
    <property type="entry name" value="(Phosphotyrosine protein) phosphatases II"/>
    <property type="match status" value="1"/>
</dbReference>
<dbReference type="CDD" id="cd14528">
    <property type="entry name" value="PFA-DSP_Siw14"/>
    <property type="match status" value="1"/>
</dbReference>
<comment type="similarity">
    <text evidence="11">Belongs to the protein-tyrosine phosphatase family. Atypical dual-specificity phosphatase Siw14-like subfamily.</text>
</comment>
<dbReference type="Pfam" id="PF03162">
    <property type="entry name" value="Y_phosphatase2"/>
    <property type="match status" value="1"/>
</dbReference>
<dbReference type="PANTHER" id="PTHR14094:SF9">
    <property type="entry name" value="SIGNAL RECOGNITION PARTICLE SUBUNIT SRP72"/>
    <property type="match status" value="1"/>
</dbReference>
<evidence type="ECO:0000256" key="3">
    <source>
        <dbReference type="ARBA" id="ARBA00007676"/>
    </source>
</evidence>
<evidence type="ECO:0000256" key="4">
    <source>
        <dbReference type="ARBA" id="ARBA00012527"/>
    </source>
</evidence>
<dbReference type="EMBL" id="MVBO01000268">
    <property type="protein sequence ID" value="OZJ01672.1"/>
    <property type="molecule type" value="Genomic_DNA"/>
</dbReference>
<evidence type="ECO:0000256" key="16">
    <source>
        <dbReference type="SAM" id="MobiDB-lite"/>
    </source>
</evidence>
<comment type="catalytic activity">
    <reaction evidence="14">
        <text>1,5-bis(diphospho)-1D-myo-inositol 2,3,4,6-tetrakisphosphate + H2O = 1-diphospho-1D-myo-inositol 2,3,4,5,6-pentakisphosphate + phosphate + 2 H(+)</text>
        <dbReference type="Rhea" id="RHEA:79699"/>
        <dbReference type="ChEBI" id="CHEBI:15377"/>
        <dbReference type="ChEBI" id="CHEBI:15378"/>
        <dbReference type="ChEBI" id="CHEBI:43474"/>
        <dbReference type="ChEBI" id="CHEBI:74946"/>
        <dbReference type="ChEBI" id="CHEBI:77983"/>
        <dbReference type="EC" id="3.6.1.52"/>
    </reaction>
    <physiologicalReaction direction="left-to-right" evidence="14">
        <dbReference type="Rhea" id="RHEA:79700"/>
    </physiologicalReaction>
</comment>
<keyword evidence="8" id="KW-0256">Endoplasmic reticulum</keyword>
<dbReference type="GO" id="GO:0005786">
    <property type="term" value="C:signal recognition particle, endoplasmic reticulum targeting"/>
    <property type="evidence" value="ECO:0007669"/>
    <property type="project" value="UniProtKB-KW"/>
</dbReference>
<feature type="domain" description="Tyrosine-protein phosphatase" evidence="17">
    <location>
        <begin position="706"/>
        <end position="858"/>
    </location>
</feature>
<dbReference type="InterPro" id="IPR011990">
    <property type="entry name" value="TPR-like_helical_dom_sf"/>
</dbReference>
<dbReference type="Gene3D" id="3.90.190.10">
    <property type="entry name" value="Protein tyrosine phosphatase superfamily"/>
    <property type="match status" value="1"/>
</dbReference>
<sequence>MPANVPQLFAELEKSVQEQEYATALRLCDQILAADPDDKDALCCKVVTLIRLDRYNDAHSLITRKKLGDDLMFEDAYCLYRTNQLEDGLLVLHEARKKGLAIDNDSFALLEAQMILAKTDPQDPKYEELLTNVLAAKAALLQTGHRLSAKYEEIPMHGNTYEMLFNAACSSLAKNDLEQAEAQLSQALAACLDPAKNGGLSADEAEEEALVIRLQQAYLFQLKNNAEQASQLYREILGSKCTEGVARVVAANNLAALDQEVDVEQFQKTLTVPLKDMERLTSPQKRAIAVNQVLLLLHERNYSECREAVQKLLEYYPGYETLQAVLTFTEMPGLKKGYVRKPRKEGEKAPKPKSKKKRAPLLPKNYDPNKQPDPERWIALRDRSTFKQKGKNKKAMMRGPQGSGVTSTEIGITGSANIDKDEESKKEAAKTKKGKKKKGKKCFTLYKCHCFALFTPISYTMSQGHAYNAGFEDAKQDYTRGYQAAMNDLGGAGANALSQGQPTGQGAVPQGQPMSNEQHHHHLGRDAAIGAGGIGAVAEGEHLHHKHQQQAQQEYGQPGVGNGQQYTAQPGSGHHHLGRDAAVGAGGIGAVAEGEHLHHKHQQQQAQQGYAQQGYAQPGAQAFDRAQPAPGTTGLQGATGVHPPTTDATYGVGSIDEQIDRAMQMHSAPAQGLGNKIKSRVPGHFPDDGDTEDTTAFEEALIPPENFSMVSKHVYRSSFPKKKNFSFLKKLGLKSVLTLILEEYPEQNMKFLQENGIQFFQFGIAGNKEPFVQIPEDKIIQALACLLDARNHPILIHCNKGKHRTGCLVGCLRKLQHWSHTSIFDEYRRFSHPKSRSMDQQFMELFDPAPVWKLVDKAHLPDWPTLGDPPP</sequence>
<evidence type="ECO:0000256" key="12">
    <source>
        <dbReference type="ARBA" id="ARBA00047342"/>
    </source>
</evidence>
<dbReference type="Gene3D" id="1.25.40.10">
    <property type="entry name" value="Tetratricopeptide repeat domain"/>
    <property type="match status" value="1"/>
</dbReference>
<evidence type="ECO:0000256" key="2">
    <source>
        <dbReference type="ARBA" id="ARBA00004496"/>
    </source>
</evidence>
<feature type="region of interest" description="Disordered" evidence="16">
    <location>
        <begin position="596"/>
        <end position="650"/>
    </location>
</feature>
<dbReference type="Pfam" id="PF08492">
    <property type="entry name" value="SRP72"/>
    <property type="match status" value="1"/>
</dbReference>
<dbReference type="InterPro" id="IPR013699">
    <property type="entry name" value="Signal_recog_part_SRP72_RNA-bd"/>
</dbReference>
<feature type="region of interest" description="Disordered" evidence="16">
    <location>
        <begin position="493"/>
        <end position="520"/>
    </location>
</feature>
<evidence type="ECO:0000256" key="5">
    <source>
        <dbReference type="ARBA" id="ARBA00018350"/>
    </source>
</evidence>
<dbReference type="GO" id="GO:0016791">
    <property type="term" value="F:phosphatase activity"/>
    <property type="evidence" value="ECO:0007669"/>
    <property type="project" value="InterPro"/>
</dbReference>
<comment type="caution">
    <text evidence="18">The sequence shown here is derived from an EMBL/GenBank/DDBJ whole genome shotgun (WGS) entry which is preliminary data.</text>
</comment>
<feature type="compositionally biased region" description="Basic and acidic residues" evidence="16">
    <location>
        <begin position="370"/>
        <end position="385"/>
    </location>
</feature>
<dbReference type="OrthoDB" id="6375174at2759"/>
<dbReference type="InterPro" id="IPR029021">
    <property type="entry name" value="Prot-tyrosine_phosphatase-like"/>
</dbReference>
<proteinExistence type="inferred from homology"/>